<dbReference type="Gene3D" id="1.25.40.20">
    <property type="entry name" value="Ankyrin repeat-containing domain"/>
    <property type="match status" value="2"/>
</dbReference>
<dbReference type="PROSITE" id="PS50297">
    <property type="entry name" value="ANK_REP_REGION"/>
    <property type="match status" value="4"/>
</dbReference>
<accession>A0A1Y0IJC6</accession>
<evidence type="ECO:0000256" key="2">
    <source>
        <dbReference type="ARBA" id="ARBA00023043"/>
    </source>
</evidence>
<feature type="repeat" description="ANK" evidence="3">
    <location>
        <begin position="35"/>
        <end position="67"/>
    </location>
</feature>
<dbReference type="PRINTS" id="PR01415">
    <property type="entry name" value="ANKYRIN"/>
</dbReference>
<name>A0A1Y0IJC6_9BACL</name>
<dbReference type="PANTHER" id="PTHR24171">
    <property type="entry name" value="ANKYRIN REPEAT DOMAIN-CONTAINING PROTEIN 39-RELATED"/>
    <property type="match status" value="1"/>
</dbReference>
<keyword evidence="2 3" id="KW-0040">ANK repeat</keyword>
<evidence type="ECO:0000313" key="5">
    <source>
        <dbReference type="Proteomes" id="UP000195437"/>
    </source>
</evidence>
<dbReference type="KEGG" id="tum:CBW65_05355"/>
<dbReference type="AlphaFoldDB" id="A0A1Y0IJC6"/>
<feature type="repeat" description="ANK" evidence="3">
    <location>
        <begin position="132"/>
        <end position="160"/>
    </location>
</feature>
<dbReference type="SUPFAM" id="SSF48403">
    <property type="entry name" value="Ankyrin repeat"/>
    <property type="match status" value="1"/>
</dbReference>
<sequence length="216" mass="22699">MSAQDFLQACASGDLDAVKQSVEGNPELLNLRSTTGQSPVLAAVYHGKMQAVELLLELGIGLDVFEAAALGKEARVRELVDADATLAKAFGNDGFTALGLASFLGHLPVAAYLLEKGAEVNSVSKNNFQVMPLHSAVANRHLAIAELLLQNGANANAHQQDGFTPLHEAAQNGDEAMISLLLAHGADRTVTKADGETPLQTALSHDRAQAAELLRD</sequence>
<keyword evidence="5" id="KW-1185">Reference proteome</keyword>
<dbReference type="Pfam" id="PF12796">
    <property type="entry name" value="Ank_2"/>
    <property type="match status" value="2"/>
</dbReference>
<dbReference type="InterPro" id="IPR002110">
    <property type="entry name" value="Ankyrin_rpt"/>
</dbReference>
<organism evidence="4 5">
    <name type="scientific">Tumebacillus avium</name>
    <dbReference type="NCBI Taxonomy" id="1903704"/>
    <lineage>
        <taxon>Bacteria</taxon>
        <taxon>Bacillati</taxon>
        <taxon>Bacillota</taxon>
        <taxon>Bacilli</taxon>
        <taxon>Bacillales</taxon>
        <taxon>Alicyclobacillaceae</taxon>
        <taxon>Tumebacillus</taxon>
    </lineage>
</organism>
<evidence type="ECO:0000256" key="1">
    <source>
        <dbReference type="ARBA" id="ARBA00022737"/>
    </source>
</evidence>
<feature type="repeat" description="ANK" evidence="3">
    <location>
        <begin position="161"/>
        <end position="193"/>
    </location>
</feature>
<dbReference type="OrthoDB" id="5622506at2"/>
<dbReference type="Proteomes" id="UP000195437">
    <property type="component" value="Chromosome"/>
</dbReference>
<dbReference type="RefSeq" id="WP_087455959.1">
    <property type="nucleotide sequence ID" value="NZ_CP021434.1"/>
</dbReference>
<reference evidence="5" key="1">
    <citation type="submission" date="2017-05" db="EMBL/GenBank/DDBJ databases">
        <authorList>
            <person name="Sung H."/>
        </authorList>
    </citation>
    <scope>NUCLEOTIDE SEQUENCE [LARGE SCALE GENOMIC DNA]</scope>
    <source>
        <strain evidence="5">AR23208</strain>
    </source>
</reference>
<dbReference type="PROSITE" id="PS50088">
    <property type="entry name" value="ANK_REPEAT"/>
    <property type="match status" value="4"/>
</dbReference>
<keyword evidence="1" id="KW-0677">Repeat</keyword>
<gene>
    <name evidence="4" type="ORF">CBW65_05355</name>
</gene>
<evidence type="ECO:0000256" key="3">
    <source>
        <dbReference type="PROSITE-ProRule" id="PRU00023"/>
    </source>
</evidence>
<feature type="repeat" description="ANK" evidence="3">
    <location>
        <begin position="93"/>
        <end position="125"/>
    </location>
</feature>
<evidence type="ECO:0000313" key="4">
    <source>
        <dbReference type="EMBL" id="ARU60567.1"/>
    </source>
</evidence>
<dbReference type="EMBL" id="CP021434">
    <property type="protein sequence ID" value="ARU60567.1"/>
    <property type="molecule type" value="Genomic_DNA"/>
</dbReference>
<protein>
    <submittedName>
        <fullName evidence="4">Uncharacterized protein</fullName>
    </submittedName>
</protein>
<dbReference type="InterPro" id="IPR036770">
    <property type="entry name" value="Ankyrin_rpt-contain_sf"/>
</dbReference>
<dbReference type="SMART" id="SM00248">
    <property type="entry name" value="ANK"/>
    <property type="match status" value="4"/>
</dbReference>
<proteinExistence type="predicted"/>